<feature type="transmembrane region" description="Helical" evidence="1">
    <location>
        <begin position="12"/>
        <end position="32"/>
    </location>
</feature>
<gene>
    <name evidence="2" type="ORF">BN12_4040006</name>
</gene>
<dbReference type="EMBL" id="CAJB01000340">
    <property type="protein sequence ID" value="CCH79174.1"/>
    <property type="molecule type" value="Genomic_DNA"/>
</dbReference>
<organism evidence="2 3">
    <name type="scientific">Nostocoides japonicum T1-X7</name>
    <dbReference type="NCBI Taxonomy" id="1194083"/>
    <lineage>
        <taxon>Bacteria</taxon>
        <taxon>Bacillati</taxon>
        <taxon>Actinomycetota</taxon>
        <taxon>Actinomycetes</taxon>
        <taxon>Micrococcales</taxon>
        <taxon>Intrasporangiaceae</taxon>
        <taxon>Nostocoides</taxon>
    </lineage>
</organism>
<keyword evidence="3" id="KW-1185">Reference proteome</keyword>
<dbReference type="OrthoDB" id="3777129at2"/>
<dbReference type="STRING" id="1194083.BN12_4040006"/>
<evidence type="ECO:0000256" key="1">
    <source>
        <dbReference type="SAM" id="Phobius"/>
    </source>
</evidence>
<protein>
    <submittedName>
        <fullName evidence="2">Uncharacterized protein</fullName>
    </submittedName>
</protein>
<reference evidence="2 3" key="1">
    <citation type="journal article" date="2013" name="ISME J.">
        <title>A metabolic model for members of the genus Tetrasphaera involved in enhanced biological phosphorus removal.</title>
        <authorList>
            <person name="Kristiansen R."/>
            <person name="Nguyen H.T.T."/>
            <person name="Saunders A.M."/>
            <person name="Nielsen J.L."/>
            <person name="Wimmer R."/>
            <person name="Le V.Q."/>
            <person name="McIlroy S.J."/>
            <person name="Petrovski S."/>
            <person name="Seviour R.J."/>
            <person name="Calteau A."/>
            <person name="Nielsen K.L."/>
            <person name="Nielsen P.H."/>
        </authorList>
    </citation>
    <scope>NUCLEOTIDE SEQUENCE [LARGE SCALE GENOMIC DNA]</scope>
    <source>
        <strain evidence="2 3">T1-X7</strain>
    </source>
</reference>
<keyword evidence="1" id="KW-1133">Transmembrane helix</keyword>
<dbReference type="RefSeq" id="WP_048555733.1">
    <property type="nucleotide sequence ID" value="NZ_HF570958.1"/>
</dbReference>
<dbReference type="Proteomes" id="UP000035721">
    <property type="component" value="Unassembled WGS sequence"/>
</dbReference>
<accession>A0A077M4Z5</accession>
<keyword evidence="1" id="KW-0472">Membrane</keyword>
<proteinExistence type="predicted"/>
<keyword evidence="1" id="KW-0812">Transmembrane</keyword>
<evidence type="ECO:0000313" key="3">
    <source>
        <dbReference type="Proteomes" id="UP000035721"/>
    </source>
</evidence>
<sequence>MQRARRTNPYPFTWEIPVATVVAVALLLILGIHAGRAGANLVAGAGLTLPSRETLFTSVPGILGGDAGAGLSSPPSQLAGPLAVRVWVSLIEALLLTLTLWGIKAGMDRWGPGRIQGMATREEAERLLGRSRLRKSAAVVRPDLYGKRR</sequence>
<feature type="transmembrane region" description="Helical" evidence="1">
    <location>
        <begin position="82"/>
        <end position="103"/>
    </location>
</feature>
<dbReference type="AlphaFoldDB" id="A0A077M4Z5"/>
<comment type="caution">
    <text evidence="2">The sequence shown here is derived from an EMBL/GenBank/DDBJ whole genome shotgun (WGS) entry which is preliminary data.</text>
</comment>
<name>A0A077M4Z5_9MICO</name>
<evidence type="ECO:0000313" key="2">
    <source>
        <dbReference type="EMBL" id="CCH79174.1"/>
    </source>
</evidence>